<proteinExistence type="predicted"/>
<feature type="region of interest" description="Disordered" evidence="1">
    <location>
        <begin position="1"/>
        <end position="22"/>
    </location>
</feature>
<feature type="transmembrane region" description="Helical" evidence="2">
    <location>
        <begin position="107"/>
        <end position="129"/>
    </location>
</feature>
<comment type="caution">
    <text evidence="3">The sequence shown here is derived from an EMBL/GenBank/DDBJ whole genome shotgun (WGS) entry which is preliminary data.</text>
</comment>
<keyword evidence="2" id="KW-1133">Transmembrane helix</keyword>
<evidence type="ECO:0008006" key="5">
    <source>
        <dbReference type="Google" id="ProtNLM"/>
    </source>
</evidence>
<evidence type="ECO:0000313" key="4">
    <source>
        <dbReference type="Proteomes" id="UP001598448"/>
    </source>
</evidence>
<evidence type="ECO:0000313" key="3">
    <source>
        <dbReference type="EMBL" id="MFD5100946.1"/>
    </source>
</evidence>
<keyword evidence="2" id="KW-0472">Membrane</keyword>
<keyword evidence="4" id="KW-1185">Reference proteome</keyword>
<sequence>MAGVRWRAPGTAAHGPDRSGPSAYSTAVVCGFVFTGSMGLLPMLGVAGQLHHPAPALAAYCALLAFAGFHARPHVIPLTAALCWLCYDGFVVHRWGELAWDGVVDVYRLAALAGASLLGTAAASVRHALGVRRV</sequence>
<keyword evidence="2" id="KW-0812">Transmembrane</keyword>
<organism evidence="3 4">
    <name type="scientific">Streptomyces albidochromogenes</name>
    <dbReference type="NCBI Taxonomy" id="329524"/>
    <lineage>
        <taxon>Bacteria</taxon>
        <taxon>Bacillati</taxon>
        <taxon>Actinomycetota</taxon>
        <taxon>Actinomycetes</taxon>
        <taxon>Kitasatosporales</taxon>
        <taxon>Streptomycetaceae</taxon>
        <taxon>Streptomyces</taxon>
    </lineage>
</organism>
<evidence type="ECO:0000256" key="1">
    <source>
        <dbReference type="SAM" id="MobiDB-lite"/>
    </source>
</evidence>
<dbReference type="Proteomes" id="UP001598448">
    <property type="component" value="Unassembled WGS sequence"/>
</dbReference>
<feature type="transmembrane region" description="Helical" evidence="2">
    <location>
        <begin position="21"/>
        <end position="44"/>
    </location>
</feature>
<reference evidence="3 4" key="1">
    <citation type="submission" date="2024-09" db="EMBL/GenBank/DDBJ databases">
        <title>The Natural Products Discovery Center: Release of the First 8490 Sequenced Strains for Exploring Actinobacteria Biosynthetic Diversity.</title>
        <authorList>
            <person name="Kalkreuter E."/>
            <person name="Kautsar S.A."/>
            <person name="Yang D."/>
            <person name="Bader C.D."/>
            <person name="Teijaro C.N."/>
            <person name="Fluegel L."/>
            <person name="Davis C.M."/>
            <person name="Simpson J.R."/>
            <person name="Lauterbach L."/>
            <person name="Steele A.D."/>
            <person name="Gui C."/>
            <person name="Meng S."/>
            <person name="Li G."/>
            <person name="Viehrig K."/>
            <person name="Ye F."/>
            <person name="Su P."/>
            <person name="Kiefer A.F."/>
            <person name="Nichols A."/>
            <person name="Cepeda A.J."/>
            <person name="Yan W."/>
            <person name="Fan B."/>
            <person name="Jiang Y."/>
            <person name="Adhikari A."/>
            <person name="Zheng C.-J."/>
            <person name="Schuster L."/>
            <person name="Cowan T.M."/>
            <person name="Smanski M.J."/>
            <person name="Chevrette M.G."/>
            <person name="De Carvalho L.P.S."/>
            <person name="Shen B."/>
        </authorList>
    </citation>
    <scope>NUCLEOTIDE SEQUENCE [LARGE SCALE GENOMIC DNA]</scope>
    <source>
        <strain evidence="3 4">NPDC058348</strain>
    </source>
</reference>
<protein>
    <recommendedName>
        <fullName evidence="5">DUF4118 domain-containing protein</fullName>
    </recommendedName>
</protein>
<dbReference type="EMBL" id="JBHXIJ010000129">
    <property type="protein sequence ID" value="MFD5100946.1"/>
    <property type="molecule type" value="Genomic_DNA"/>
</dbReference>
<name>A0ABW6FQB2_9ACTN</name>
<feature type="transmembrane region" description="Helical" evidence="2">
    <location>
        <begin position="76"/>
        <end position="95"/>
    </location>
</feature>
<evidence type="ECO:0000256" key="2">
    <source>
        <dbReference type="SAM" id="Phobius"/>
    </source>
</evidence>
<accession>A0ABW6FQB2</accession>
<dbReference type="RefSeq" id="WP_386715543.1">
    <property type="nucleotide sequence ID" value="NZ_JBHXIJ010000129.1"/>
</dbReference>
<feature type="transmembrane region" description="Helical" evidence="2">
    <location>
        <begin position="50"/>
        <end position="69"/>
    </location>
</feature>
<gene>
    <name evidence="3" type="ORF">ACFWJN_18575</name>
</gene>